<sequence length="479" mass="54495">MVGYRINKTWLDLPPDLSVQMEIYNPLFQTDYIPGSLTYPFNLPADSKLNQRELSFPGELAVSRYSKKFFSAQMYLMDQLWRVGKLNVLKKVKDYSVNFQTDIGDIESRLKEDNLRDLNLGTAPLSMQPADIYPGSLYALFPLKNPGFYDGKKETFGKYLNYYADGFPVASGIHTQTPFPYLVHVLYQVMAHYGYRIQGAWLEEESTRRLVIYNNQVPAGAPFPINRHVPDMKVNEFLRAVRSLLGLGFIFNTTAKIMQVVKLKDVLRSTAYVDWTSRAKPSYEWEPNLTNGFTLKQEPDGSDEIYKTQPSGFGTFKVGAAKEEITYPAGTLPTLFQADELNTSRQWLVPQANQKGSTLEMDIGENKFALRLLSYAGMQPDSQGNLYPQGTNAPLVWDGPDGLYNQAHKEWIEFRGTTELVEAKINFTIEDLLRLKPDLKAMIRYEDGTIKALWEKITLGINNKTGIQEAKVSLFKVPF</sequence>
<dbReference type="AlphaFoldDB" id="A0A7G7GB36"/>
<organism evidence="1 2">
    <name type="scientific">Adhaeribacter swui</name>
    <dbReference type="NCBI Taxonomy" id="2086471"/>
    <lineage>
        <taxon>Bacteria</taxon>
        <taxon>Pseudomonadati</taxon>
        <taxon>Bacteroidota</taxon>
        <taxon>Cytophagia</taxon>
        <taxon>Cytophagales</taxon>
        <taxon>Hymenobacteraceae</taxon>
        <taxon>Adhaeribacter</taxon>
    </lineage>
</organism>
<gene>
    <name evidence="1" type="ORF">HUW51_17175</name>
</gene>
<name>A0A7G7GB36_9BACT</name>
<protein>
    <submittedName>
        <fullName evidence="1">Uncharacterized protein</fullName>
    </submittedName>
</protein>
<keyword evidence="2" id="KW-1185">Reference proteome</keyword>
<dbReference type="RefSeq" id="WP_185270851.1">
    <property type="nucleotide sequence ID" value="NZ_CP055156.1"/>
</dbReference>
<dbReference type="EMBL" id="CP055156">
    <property type="protein sequence ID" value="QNF34370.1"/>
    <property type="molecule type" value="Genomic_DNA"/>
</dbReference>
<dbReference type="KEGG" id="aswu:HUW51_17175"/>
<proteinExistence type="predicted"/>
<reference evidence="1 2" key="1">
    <citation type="journal article" date="2018" name="Int. J. Syst. Evol. Microbiol.">
        <title>Adhaeribacter swui sp. nov., isolated from wet mud.</title>
        <authorList>
            <person name="Kim D.U."/>
            <person name="Kim K.W."/>
            <person name="Kang M.S."/>
            <person name="Kim J.Y."/>
            <person name="Jang J.H."/>
            <person name="Kim M.K."/>
        </authorList>
    </citation>
    <scope>NUCLEOTIDE SEQUENCE [LARGE SCALE GENOMIC DNA]</scope>
    <source>
        <strain evidence="1 2">KCTC 52873</strain>
    </source>
</reference>
<evidence type="ECO:0000313" key="2">
    <source>
        <dbReference type="Proteomes" id="UP000515237"/>
    </source>
</evidence>
<evidence type="ECO:0000313" key="1">
    <source>
        <dbReference type="EMBL" id="QNF34370.1"/>
    </source>
</evidence>
<accession>A0A7G7GB36</accession>
<dbReference type="Proteomes" id="UP000515237">
    <property type="component" value="Chromosome"/>
</dbReference>